<dbReference type="Gene3D" id="1.10.246.220">
    <property type="match status" value="1"/>
</dbReference>
<keyword evidence="2" id="KW-0805">Transcription regulation</keyword>
<feature type="region of interest" description="Disordered" evidence="6">
    <location>
        <begin position="419"/>
        <end position="446"/>
    </location>
</feature>
<dbReference type="SUPFAM" id="SSF46689">
    <property type="entry name" value="Homeodomain-like"/>
    <property type="match status" value="1"/>
</dbReference>
<sequence length="446" mass="49612">MMTKFFLDTLFLTAARRHVGLQLILETKKIRKFLSSKYWKTAPKPKDYEVFNSGGVAKHNLQNKRSLYELDRSQRNTPFKKRKLFDRSSVVTQDGGISSESVSNSPVKSGDDHKNGSAGKLHEGNGTSSSPFGSQKSCNMRSSNVRLSIKSFKVPELFIEVPETTTVGSLKRTVLEAVTTIFCGGLRVGLLLHGKKIRDDSRTLLQSGISHNDSMNAIEFMLDPNTPAQTPPPICRKDPPPAPLSCDSPKFVNRCQVHPKDEVFHLETPNKAATTDSNSPAGSCGDLVPSPTIDVKDKNVADSRALVPVLEANMEALAVMPVSQRPKRSEIGQRRTRRPFSVSEVEALVQAVEKLGTGRWRDVKLCAFENAKHRTYVDLKDKWKTLVHTARISPQQRRGEPVPQELLDRVLAAQAYWSEHQAKQHGKQQQQQAVVPKLADFTAEKA</sequence>
<dbReference type="Pfam" id="PF00249">
    <property type="entry name" value="Myb_DNA-binding"/>
    <property type="match status" value="1"/>
</dbReference>
<reference evidence="10" key="2">
    <citation type="submission" date="2020-07" db="EMBL/GenBank/DDBJ databases">
        <authorList>
            <person name="Vera ALvarez R."/>
            <person name="Arias-Moreno D.M."/>
            <person name="Jimenez-Jacinto V."/>
            <person name="Jimenez-Bremont J.F."/>
            <person name="Swaminathan K."/>
            <person name="Moose S.P."/>
            <person name="Guerrero-Gonzalez M.L."/>
            <person name="Marino-Ramirez L."/>
            <person name="Landsman D."/>
            <person name="Rodriguez-Kessler M."/>
            <person name="Delgado-Sanchez P."/>
        </authorList>
    </citation>
    <scope>NUCLEOTIDE SEQUENCE</scope>
    <source>
        <tissue evidence="10">Cladode</tissue>
    </source>
</reference>
<evidence type="ECO:0008006" key="11">
    <source>
        <dbReference type="Google" id="ProtNLM"/>
    </source>
</evidence>
<dbReference type="SUPFAM" id="SSF54236">
    <property type="entry name" value="Ubiquitin-like"/>
    <property type="match status" value="1"/>
</dbReference>
<dbReference type="AlphaFoldDB" id="A0A7C9EZP6"/>
<comment type="subcellular location">
    <subcellularLocation>
        <location evidence="1">Nucleus</location>
    </subcellularLocation>
</comment>
<dbReference type="InterPro" id="IPR009057">
    <property type="entry name" value="Homeodomain-like_sf"/>
</dbReference>
<dbReference type="InterPro" id="IPR001005">
    <property type="entry name" value="SANT/Myb"/>
</dbReference>
<dbReference type="Pfam" id="PF23603">
    <property type="entry name" value="Ubiquitin_TPR1"/>
    <property type="match status" value="1"/>
</dbReference>
<feature type="compositionally biased region" description="Polar residues" evidence="6">
    <location>
        <begin position="271"/>
        <end position="281"/>
    </location>
</feature>
<evidence type="ECO:0000313" key="10">
    <source>
        <dbReference type="EMBL" id="MBA4676425.1"/>
    </source>
</evidence>
<dbReference type="GO" id="GO:0042162">
    <property type="term" value="F:telomeric DNA binding"/>
    <property type="evidence" value="ECO:0007669"/>
    <property type="project" value="UniProtKB-ARBA"/>
</dbReference>
<dbReference type="EMBL" id="GISG01271439">
    <property type="protein sequence ID" value="MBA4676426.1"/>
    <property type="molecule type" value="Transcribed_RNA"/>
</dbReference>
<evidence type="ECO:0000256" key="1">
    <source>
        <dbReference type="ARBA" id="ARBA00004123"/>
    </source>
</evidence>
<feature type="compositionally biased region" description="Basic and acidic residues" evidence="6">
    <location>
        <begin position="109"/>
        <end position="123"/>
    </location>
</feature>
<dbReference type="InterPro" id="IPR000626">
    <property type="entry name" value="Ubiquitin-like_dom"/>
</dbReference>
<dbReference type="PANTHER" id="PTHR21717">
    <property type="entry name" value="TELOMERIC REPEAT BINDING PROTEIN"/>
    <property type="match status" value="1"/>
</dbReference>
<evidence type="ECO:0000256" key="4">
    <source>
        <dbReference type="ARBA" id="ARBA00023163"/>
    </source>
</evidence>
<dbReference type="PROSITE" id="PS50090">
    <property type="entry name" value="MYB_LIKE"/>
    <property type="match status" value="1"/>
</dbReference>
<feature type="domain" description="Ubiquitin-like" evidence="7">
    <location>
        <begin position="145"/>
        <end position="218"/>
    </location>
</feature>
<feature type="region of interest" description="Disordered" evidence="6">
    <location>
        <begin position="271"/>
        <end position="290"/>
    </location>
</feature>
<evidence type="ECO:0000256" key="5">
    <source>
        <dbReference type="ARBA" id="ARBA00023242"/>
    </source>
</evidence>
<proteinExistence type="predicted"/>
<evidence type="ECO:0000259" key="8">
    <source>
        <dbReference type="PROSITE" id="PS50090"/>
    </source>
</evidence>
<evidence type="ECO:0000259" key="7">
    <source>
        <dbReference type="PROSITE" id="PS50053"/>
    </source>
</evidence>
<keyword evidence="3" id="KW-0238">DNA-binding</keyword>
<dbReference type="InterPro" id="IPR017930">
    <property type="entry name" value="Myb_dom"/>
</dbReference>
<feature type="domain" description="Myb-like" evidence="8">
    <location>
        <begin position="332"/>
        <end position="387"/>
    </location>
</feature>
<name>A0A7C9EZP6_OPUST</name>
<evidence type="ECO:0000256" key="6">
    <source>
        <dbReference type="SAM" id="MobiDB-lite"/>
    </source>
</evidence>
<dbReference type="FunFam" id="1.10.246.220:FF:000001">
    <property type="entry name" value="Telomere repeat-binding protein 1"/>
    <property type="match status" value="1"/>
</dbReference>
<evidence type="ECO:0000259" key="9">
    <source>
        <dbReference type="PROSITE" id="PS51294"/>
    </source>
</evidence>
<protein>
    <recommendedName>
        <fullName evidence="11">HTH myb-type domain-containing protein</fullName>
    </recommendedName>
</protein>
<evidence type="ECO:0000256" key="3">
    <source>
        <dbReference type="ARBA" id="ARBA00023125"/>
    </source>
</evidence>
<evidence type="ECO:0000256" key="2">
    <source>
        <dbReference type="ARBA" id="ARBA00023015"/>
    </source>
</evidence>
<keyword evidence="5" id="KW-0539">Nucleus</keyword>
<organism evidence="10">
    <name type="scientific">Opuntia streptacantha</name>
    <name type="common">Prickly pear cactus</name>
    <name type="synonym">Opuntia cardona</name>
    <dbReference type="NCBI Taxonomy" id="393608"/>
    <lineage>
        <taxon>Eukaryota</taxon>
        <taxon>Viridiplantae</taxon>
        <taxon>Streptophyta</taxon>
        <taxon>Embryophyta</taxon>
        <taxon>Tracheophyta</taxon>
        <taxon>Spermatophyta</taxon>
        <taxon>Magnoliopsida</taxon>
        <taxon>eudicotyledons</taxon>
        <taxon>Gunneridae</taxon>
        <taxon>Pentapetalae</taxon>
        <taxon>Caryophyllales</taxon>
        <taxon>Cactineae</taxon>
        <taxon>Cactaceae</taxon>
        <taxon>Opuntioideae</taxon>
        <taxon>Opuntia</taxon>
    </lineage>
</organism>
<reference evidence="10" key="1">
    <citation type="journal article" date="2013" name="J. Plant Res.">
        <title>Effect of fungi and light on seed germination of three Opuntia species from semiarid lands of central Mexico.</title>
        <authorList>
            <person name="Delgado-Sanchez P."/>
            <person name="Jimenez-Bremont J.F."/>
            <person name="Guerrero-Gonzalez Mde L."/>
            <person name="Flores J."/>
        </authorList>
    </citation>
    <scope>NUCLEOTIDE SEQUENCE</scope>
    <source>
        <tissue evidence="10">Cladode</tissue>
    </source>
</reference>
<dbReference type="InterPro" id="IPR029071">
    <property type="entry name" value="Ubiquitin-like_domsf"/>
</dbReference>
<dbReference type="PANTHER" id="PTHR21717:SF70">
    <property type="entry name" value="TELOMERE REPEAT-BINDING PROTEIN 2-RELATED"/>
    <property type="match status" value="1"/>
</dbReference>
<accession>A0A7C9EZP6</accession>
<feature type="compositionally biased region" description="Low complexity" evidence="6">
    <location>
        <begin position="98"/>
        <end position="108"/>
    </location>
</feature>
<dbReference type="InterPro" id="IPR057625">
    <property type="entry name" value="TPR1-6-like_ubiquitin"/>
</dbReference>
<dbReference type="CDD" id="cd11660">
    <property type="entry name" value="SANT_TRF"/>
    <property type="match status" value="1"/>
</dbReference>
<dbReference type="GO" id="GO:0005634">
    <property type="term" value="C:nucleus"/>
    <property type="evidence" value="ECO:0007669"/>
    <property type="project" value="UniProtKB-SubCell"/>
</dbReference>
<dbReference type="PROSITE" id="PS51294">
    <property type="entry name" value="HTH_MYB"/>
    <property type="match status" value="1"/>
</dbReference>
<dbReference type="InterPro" id="IPR031105">
    <property type="entry name" value="TRP_plant"/>
</dbReference>
<feature type="compositionally biased region" description="Polar residues" evidence="6">
    <location>
        <begin position="125"/>
        <end position="139"/>
    </location>
</feature>
<keyword evidence="4" id="KW-0804">Transcription</keyword>
<feature type="region of interest" description="Disordered" evidence="6">
    <location>
        <begin position="90"/>
        <end position="139"/>
    </location>
</feature>
<feature type="domain" description="HTH myb-type" evidence="9">
    <location>
        <begin position="332"/>
        <end position="391"/>
    </location>
</feature>
<dbReference type="SMART" id="SM00717">
    <property type="entry name" value="SANT"/>
    <property type="match status" value="1"/>
</dbReference>
<dbReference type="EMBL" id="GISG01271438">
    <property type="protein sequence ID" value="MBA4676425.1"/>
    <property type="molecule type" value="Transcribed_RNA"/>
</dbReference>
<dbReference type="PROSITE" id="PS50053">
    <property type="entry name" value="UBIQUITIN_2"/>
    <property type="match status" value="1"/>
</dbReference>